<sequence length="211" mass="22757">MTQVDPNPADSAPAEPTPAPADSAPAPADSAPSAFPLTRGRTKGYEPRAVDAFLEQARAAFERGGEHVSAADVRQVAFPLVRRGYVIAVVDTALTRIEDAFAARERDLAVARPGGAKEWVGGARETAQVVLDRLSRPKRQRFAKVGPLRYGYRIDEVDLVADKLARYLATGDAVTVEQVRNVAFRMQRGGYREAQVDAVLDAVTEVMLAVA</sequence>
<proteinExistence type="predicted"/>
<dbReference type="RefSeq" id="WP_248149216.1">
    <property type="nucleotide sequence ID" value="NZ_BAAAOF010000001.1"/>
</dbReference>
<gene>
    <name evidence="2" type="ORF">GCM10009775_02670</name>
</gene>
<reference evidence="2 3" key="1">
    <citation type="journal article" date="2019" name="Int. J. Syst. Evol. Microbiol.">
        <title>The Global Catalogue of Microorganisms (GCM) 10K type strain sequencing project: providing services to taxonomists for standard genome sequencing and annotation.</title>
        <authorList>
            <consortium name="The Broad Institute Genomics Platform"/>
            <consortium name="The Broad Institute Genome Sequencing Center for Infectious Disease"/>
            <person name="Wu L."/>
            <person name="Ma J."/>
        </authorList>
    </citation>
    <scope>NUCLEOTIDE SEQUENCE [LARGE SCALE GENOMIC DNA]</scope>
    <source>
        <strain evidence="2 3">JCM 14900</strain>
    </source>
</reference>
<dbReference type="NCBIfam" id="TIGR03543">
    <property type="entry name" value="divI1A_rptt_fam"/>
    <property type="match status" value="1"/>
</dbReference>
<protein>
    <recommendedName>
        <fullName evidence="4">DivIVA domain-containing protein</fullName>
    </recommendedName>
</protein>
<feature type="compositionally biased region" description="Low complexity" evidence="1">
    <location>
        <begin position="8"/>
        <end position="34"/>
    </location>
</feature>
<dbReference type="NCBIfam" id="TIGR03544">
    <property type="entry name" value="DivI1A_domain"/>
    <property type="match status" value="2"/>
</dbReference>
<dbReference type="InterPro" id="IPR019932">
    <property type="entry name" value="CHP03543"/>
</dbReference>
<name>A0ABN2P5Z3_9MICO</name>
<accession>A0ABN2P5Z3</accession>
<organism evidence="2 3">
    <name type="scientific">Microbacterium aoyamense</name>
    <dbReference type="NCBI Taxonomy" id="344166"/>
    <lineage>
        <taxon>Bacteria</taxon>
        <taxon>Bacillati</taxon>
        <taxon>Actinomycetota</taxon>
        <taxon>Actinomycetes</taxon>
        <taxon>Micrococcales</taxon>
        <taxon>Microbacteriaceae</taxon>
        <taxon>Microbacterium</taxon>
    </lineage>
</organism>
<evidence type="ECO:0000256" key="1">
    <source>
        <dbReference type="SAM" id="MobiDB-lite"/>
    </source>
</evidence>
<dbReference type="Proteomes" id="UP001501343">
    <property type="component" value="Unassembled WGS sequence"/>
</dbReference>
<evidence type="ECO:0000313" key="3">
    <source>
        <dbReference type="Proteomes" id="UP001501343"/>
    </source>
</evidence>
<dbReference type="Gene3D" id="6.10.250.660">
    <property type="match status" value="1"/>
</dbReference>
<keyword evidence="3" id="KW-1185">Reference proteome</keyword>
<feature type="region of interest" description="Disordered" evidence="1">
    <location>
        <begin position="1"/>
        <end position="41"/>
    </location>
</feature>
<evidence type="ECO:0008006" key="4">
    <source>
        <dbReference type="Google" id="ProtNLM"/>
    </source>
</evidence>
<dbReference type="InterPro" id="IPR019933">
    <property type="entry name" value="DivIVA_domain"/>
</dbReference>
<comment type="caution">
    <text evidence="2">The sequence shown here is derived from an EMBL/GenBank/DDBJ whole genome shotgun (WGS) entry which is preliminary data.</text>
</comment>
<dbReference type="EMBL" id="BAAAOF010000001">
    <property type="protein sequence ID" value="GAA1913457.1"/>
    <property type="molecule type" value="Genomic_DNA"/>
</dbReference>
<evidence type="ECO:0000313" key="2">
    <source>
        <dbReference type="EMBL" id="GAA1913457.1"/>
    </source>
</evidence>